<evidence type="ECO:0000256" key="2">
    <source>
        <dbReference type="ARBA" id="ARBA00005300"/>
    </source>
</evidence>
<evidence type="ECO:0000256" key="7">
    <source>
        <dbReference type="ARBA" id="ARBA00022801"/>
    </source>
</evidence>
<evidence type="ECO:0000259" key="9">
    <source>
        <dbReference type="PROSITE" id="PS50879"/>
    </source>
</evidence>
<reference evidence="10" key="1">
    <citation type="journal article" date="2023" name="G3 (Bethesda)">
        <title>A reference genome for the long-term kleptoplast-retaining sea slug Elysia crispata morphotype clarki.</title>
        <authorList>
            <person name="Eastman K.E."/>
            <person name="Pendleton A.L."/>
            <person name="Shaikh M.A."/>
            <person name="Suttiyut T."/>
            <person name="Ogas R."/>
            <person name="Tomko P."/>
            <person name="Gavelis G."/>
            <person name="Widhalm J.R."/>
            <person name="Wisecaver J.H."/>
        </authorList>
    </citation>
    <scope>NUCLEOTIDE SEQUENCE</scope>
    <source>
        <strain evidence="10">ECLA1</strain>
    </source>
</reference>
<dbReference type="GO" id="GO:0000287">
    <property type="term" value="F:magnesium ion binding"/>
    <property type="evidence" value="ECO:0007669"/>
    <property type="project" value="InterPro"/>
</dbReference>
<keyword evidence="4" id="KW-0540">Nuclease</keyword>
<evidence type="ECO:0000313" key="11">
    <source>
        <dbReference type="Proteomes" id="UP001283361"/>
    </source>
</evidence>
<dbReference type="PROSITE" id="PS50879">
    <property type="entry name" value="RNASE_H_1"/>
    <property type="match status" value="1"/>
</dbReference>
<proteinExistence type="inferred from homology"/>
<comment type="similarity">
    <text evidence="2">Belongs to the RNase H family.</text>
</comment>
<keyword evidence="7" id="KW-0378">Hydrolase</keyword>
<dbReference type="Gene3D" id="3.30.420.10">
    <property type="entry name" value="Ribonuclease H-like superfamily/Ribonuclease H"/>
    <property type="match status" value="1"/>
</dbReference>
<dbReference type="PANTHER" id="PTHR10642">
    <property type="entry name" value="RIBONUCLEASE H1"/>
    <property type="match status" value="1"/>
</dbReference>
<evidence type="ECO:0000256" key="8">
    <source>
        <dbReference type="SAM" id="MobiDB-lite"/>
    </source>
</evidence>
<dbReference type="EC" id="3.1.26.4" evidence="3"/>
<dbReference type="EMBL" id="JAWDGP010003066">
    <property type="protein sequence ID" value="KAK3777718.1"/>
    <property type="molecule type" value="Genomic_DNA"/>
</dbReference>
<feature type="compositionally biased region" description="Low complexity" evidence="8">
    <location>
        <begin position="1"/>
        <end position="11"/>
    </location>
</feature>
<evidence type="ECO:0000256" key="4">
    <source>
        <dbReference type="ARBA" id="ARBA00022722"/>
    </source>
</evidence>
<dbReference type="PANTHER" id="PTHR10642:SF26">
    <property type="entry name" value="RIBONUCLEASE H1"/>
    <property type="match status" value="1"/>
</dbReference>
<evidence type="ECO:0000256" key="5">
    <source>
        <dbReference type="ARBA" id="ARBA00022723"/>
    </source>
</evidence>
<dbReference type="Proteomes" id="UP001283361">
    <property type="component" value="Unassembled WGS sequence"/>
</dbReference>
<keyword evidence="11" id="KW-1185">Reference proteome</keyword>
<dbReference type="InterPro" id="IPR012337">
    <property type="entry name" value="RNaseH-like_sf"/>
</dbReference>
<accession>A0AAE1DQ74</accession>
<dbReference type="InterPro" id="IPR002156">
    <property type="entry name" value="RNaseH_domain"/>
</dbReference>
<evidence type="ECO:0000256" key="1">
    <source>
        <dbReference type="ARBA" id="ARBA00000077"/>
    </source>
</evidence>
<dbReference type="InterPro" id="IPR050092">
    <property type="entry name" value="RNase_H"/>
</dbReference>
<evidence type="ECO:0000313" key="10">
    <source>
        <dbReference type="EMBL" id="KAK3777718.1"/>
    </source>
</evidence>
<dbReference type="GO" id="GO:0003676">
    <property type="term" value="F:nucleic acid binding"/>
    <property type="evidence" value="ECO:0007669"/>
    <property type="project" value="InterPro"/>
</dbReference>
<dbReference type="PIRSF" id="PIRSF036852">
    <property type="entry name" value="Ribonuclease_H1_euk"/>
    <property type="match status" value="1"/>
</dbReference>
<sequence>MSKSGSKRSSSPVADSEDTKCSKQAKEDTENAAFTGTKFSDEEGTTVYTDGACFFNGKHGQVAGVGVFWAIDDTDNASEVLPGAPSNHRAEIHAAVRAVQIAKTKKVKKLILYTDSQYLINGITKWIGGWKKREWKTSAGEPVKNKEDFEALDKEISEISIKWVYAKGKSGFEGCDQADKLAKKGAGLKDKDDKTEKLKATEAENKPKSNTE</sequence>
<feature type="domain" description="RNase H type-1" evidence="9">
    <location>
        <begin position="41"/>
        <end position="187"/>
    </location>
</feature>
<gene>
    <name evidence="10" type="ORF">RRG08_021828</name>
</gene>
<name>A0AAE1DQ74_9GAST</name>
<evidence type="ECO:0000256" key="3">
    <source>
        <dbReference type="ARBA" id="ARBA00012180"/>
    </source>
</evidence>
<feature type="region of interest" description="Disordered" evidence="8">
    <location>
        <begin position="183"/>
        <end position="212"/>
    </location>
</feature>
<dbReference type="CDD" id="cd09280">
    <property type="entry name" value="RNase_HI_eukaryote_like"/>
    <property type="match status" value="1"/>
</dbReference>
<dbReference type="Pfam" id="PF00075">
    <property type="entry name" value="RNase_H"/>
    <property type="match status" value="1"/>
</dbReference>
<dbReference type="InterPro" id="IPR017067">
    <property type="entry name" value="RNase_H1_euk"/>
</dbReference>
<comment type="caution">
    <text evidence="10">The sequence shown here is derived from an EMBL/GenBank/DDBJ whole genome shotgun (WGS) entry which is preliminary data.</text>
</comment>
<feature type="region of interest" description="Disordered" evidence="8">
    <location>
        <begin position="1"/>
        <end position="36"/>
    </location>
</feature>
<dbReference type="GO" id="GO:0043137">
    <property type="term" value="P:DNA replication, removal of RNA primer"/>
    <property type="evidence" value="ECO:0007669"/>
    <property type="project" value="TreeGrafter"/>
</dbReference>
<keyword evidence="6" id="KW-0255">Endonuclease</keyword>
<dbReference type="AlphaFoldDB" id="A0AAE1DQ74"/>
<comment type="catalytic activity">
    <reaction evidence="1">
        <text>Endonucleolytic cleavage to 5'-phosphomonoester.</text>
        <dbReference type="EC" id="3.1.26.4"/>
    </reaction>
</comment>
<evidence type="ECO:0000256" key="6">
    <source>
        <dbReference type="ARBA" id="ARBA00022759"/>
    </source>
</evidence>
<keyword evidence="5" id="KW-0479">Metal-binding</keyword>
<dbReference type="GO" id="GO:0004523">
    <property type="term" value="F:RNA-DNA hybrid ribonuclease activity"/>
    <property type="evidence" value="ECO:0007669"/>
    <property type="project" value="UniProtKB-EC"/>
</dbReference>
<feature type="compositionally biased region" description="Basic and acidic residues" evidence="8">
    <location>
        <begin position="17"/>
        <end position="29"/>
    </location>
</feature>
<protein>
    <recommendedName>
        <fullName evidence="3">ribonuclease H</fullName>
        <ecNumber evidence="3">3.1.26.4</ecNumber>
    </recommendedName>
</protein>
<dbReference type="SUPFAM" id="SSF53098">
    <property type="entry name" value="Ribonuclease H-like"/>
    <property type="match status" value="1"/>
</dbReference>
<organism evidence="10 11">
    <name type="scientific">Elysia crispata</name>
    <name type="common">lettuce slug</name>
    <dbReference type="NCBI Taxonomy" id="231223"/>
    <lineage>
        <taxon>Eukaryota</taxon>
        <taxon>Metazoa</taxon>
        <taxon>Spiralia</taxon>
        <taxon>Lophotrochozoa</taxon>
        <taxon>Mollusca</taxon>
        <taxon>Gastropoda</taxon>
        <taxon>Heterobranchia</taxon>
        <taxon>Euthyneura</taxon>
        <taxon>Panpulmonata</taxon>
        <taxon>Sacoglossa</taxon>
        <taxon>Placobranchoidea</taxon>
        <taxon>Plakobranchidae</taxon>
        <taxon>Elysia</taxon>
    </lineage>
</organism>
<dbReference type="InterPro" id="IPR036397">
    <property type="entry name" value="RNaseH_sf"/>
</dbReference>